<dbReference type="Gene3D" id="2.60.120.10">
    <property type="entry name" value="Jelly Rolls"/>
    <property type="match status" value="1"/>
</dbReference>
<sequence>MKTNYRLHMQQGSDYLKKFLEKHIDLLKKIPLFEGIKSDELEEMLECLGVVDKTYPKDSIIFSVGSEVTSIGIMLKGSAHIIKEDIEGNRNIVAELLPGDLFGEVFACTRLHKSNVTVTTTSSCEVLFIKFKSVTGICSSACVFHNRLVENMLQLIAEKNILLHNKIELLSRKTTREKLLMYFSKQIEQTGSHQFTIPFSRNEMADFLCVDRSSMSRELGKMRDEGLLSFNKNKFEIFYFQK</sequence>
<keyword evidence="2" id="KW-0238">DNA-binding</keyword>
<dbReference type="Pfam" id="PF13545">
    <property type="entry name" value="HTH_Crp_2"/>
    <property type="match status" value="1"/>
</dbReference>
<dbReference type="PANTHER" id="PTHR24567:SF58">
    <property type="entry name" value="CYCLIC AMP-BINDING REGULATORY PROTEIN"/>
    <property type="match status" value="1"/>
</dbReference>
<keyword evidence="3" id="KW-0804">Transcription</keyword>
<dbReference type="InterPro" id="IPR018490">
    <property type="entry name" value="cNMP-bd_dom_sf"/>
</dbReference>
<dbReference type="KEGG" id="cdc:CD196_2033"/>
<evidence type="ECO:0000256" key="1">
    <source>
        <dbReference type="ARBA" id="ARBA00023015"/>
    </source>
</evidence>
<gene>
    <name evidence="6" type="ordered locus">CD196_2033</name>
</gene>
<proteinExistence type="predicted"/>
<dbReference type="PROSITE" id="PS50042">
    <property type="entry name" value="CNMP_BINDING_3"/>
    <property type="match status" value="1"/>
</dbReference>
<dbReference type="CDD" id="cd00038">
    <property type="entry name" value="CAP_ED"/>
    <property type="match status" value="1"/>
</dbReference>
<dbReference type="InterPro" id="IPR036390">
    <property type="entry name" value="WH_DNA-bd_sf"/>
</dbReference>
<accession>A0A0H3N3G2</accession>
<organism evidence="6 7">
    <name type="scientific">Clostridioides difficile (strain CD196)</name>
    <name type="common">Peptoclostridium difficile</name>
    <dbReference type="NCBI Taxonomy" id="645462"/>
    <lineage>
        <taxon>Bacteria</taxon>
        <taxon>Bacillati</taxon>
        <taxon>Bacillota</taxon>
        <taxon>Clostridia</taxon>
        <taxon>Peptostreptococcales</taxon>
        <taxon>Peptostreptococcaceae</taxon>
        <taxon>Clostridioides</taxon>
    </lineage>
</organism>
<protein>
    <submittedName>
        <fullName evidence="6">cNMP-binding regulatory protein</fullName>
    </submittedName>
</protein>
<dbReference type="PROSITE" id="PS51063">
    <property type="entry name" value="HTH_CRP_2"/>
    <property type="match status" value="1"/>
</dbReference>
<dbReference type="HOGENOM" id="CLU_075053_4_1_9"/>
<evidence type="ECO:0000313" key="6">
    <source>
        <dbReference type="EMBL" id="CBA63900.1"/>
    </source>
</evidence>
<dbReference type="InterPro" id="IPR014710">
    <property type="entry name" value="RmlC-like_jellyroll"/>
</dbReference>
<dbReference type="GO" id="GO:0005829">
    <property type="term" value="C:cytosol"/>
    <property type="evidence" value="ECO:0007669"/>
    <property type="project" value="TreeGrafter"/>
</dbReference>
<dbReference type="GO" id="GO:0003677">
    <property type="term" value="F:DNA binding"/>
    <property type="evidence" value="ECO:0007669"/>
    <property type="project" value="UniProtKB-KW"/>
</dbReference>
<evidence type="ECO:0000259" key="5">
    <source>
        <dbReference type="PROSITE" id="PS51063"/>
    </source>
</evidence>
<evidence type="ECO:0000256" key="2">
    <source>
        <dbReference type="ARBA" id="ARBA00023125"/>
    </source>
</evidence>
<dbReference type="InterPro" id="IPR050397">
    <property type="entry name" value="Env_Response_Regulators"/>
</dbReference>
<feature type="domain" description="HTH crp-type" evidence="5">
    <location>
        <begin position="173"/>
        <end position="241"/>
    </location>
</feature>
<dbReference type="InterPro" id="IPR012318">
    <property type="entry name" value="HTH_CRP"/>
</dbReference>
<dbReference type="EMBL" id="FN538970">
    <property type="protein sequence ID" value="CBA63900.1"/>
    <property type="molecule type" value="Genomic_DNA"/>
</dbReference>
<evidence type="ECO:0000313" key="7">
    <source>
        <dbReference type="Proteomes" id="UP000002068"/>
    </source>
</evidence>
<dbReference type="SUPFAM" id="SSF46785">
    <property type="entry name" value="Winged helix' DNA-binding domain"/>
    <property type="match status" value="1"/>
</dbReference>
<dbReference type="PANTHER" id="PTHR24567">
    <property type="entry name" value="CRP FAMILY TRANSCRIPTIONAL REGULATORY PROTEIN"/>
    <property type="match status" value="1"/>
</dbReference>
<feature type="domain" description="Cyclic nucleotide-binding" evidence="4">
    <location>
        <begin position="32"/>
        <end position="155"/>
    </location>
</feature>
<dbReference type="GO" id="GO:0003700">
    <property type="term" value="F:DNA-binding transcription factor activity"/>
    <property type="evidence" value="ECO:0007669"/>
    <property type="project" value="TreeGrafter"/>
</dbReference>
<name>A0A0H3N3G2_CLODC</name>
<evidence type="ECO:0000259" key="4">
    <source>
        <dbReference type="PROSITE" id="PS50042"/>
    </source>
</evidence>
<reference evidence="6 7" key="1">
    <citation type="journal article" date="2009" name="Genome Biol.">
        <title>Comparative genome and phenotypic analysis of Clostridium difficile 027 strains provides insight into the evolution of a hypervirulent bacterium.</title>
        <authorList>
            <person name="Stabler R.A."/>
            <person name="He M."/>
            <person name="Dawson L."/>
            <person name="Martin M."/>
            <person name="Valiente E."/>
            <person name="Corton C."/>
            <person name="Lawley T.D."/>
            <person name="Sebaihia M."/>
            <person name="Quail M.A."/>
            <person name="Rose G."/>
            <person name="Gerding D.N."/>
            <person name="Gibert M."/>
            <person name="Popoff M.R."/>
            <person name="Parkhill J."/>
            <person name="Dougan G."/>
            <person name="Wren B.W."/>
        </authorList>
    </citation>
    <scope>NUCLEOTIDE SEQUENCE [LARGE SCALE GENOMIC DNA]</scope>
    <source>
        <strain evidence="6 7">CD196</strain>
    </source>
</reference>
<dbReference type="Pfam" id="PF00027">
    <property type="entry name" value="cNMP_binding"/>
    <property type="match status" value="1"/>
</dbReference>
<keyword evidence="1" id="KW-0805">Transcription regulation</keyword>
<dbReference type="Proteomes" id="UP000002068">
    <property type="component" value="Chromosome"/>
</dbReference>
<dbReference type="InterPro" id="IPR000595">
    <property type="entry name" value="cNMP-bd_dom"/>
</dbReference>
<dbReference type="SMART" id="SM00100">
    <property type="entry name" value="cNMP"/>
    <property type="match status" value="1"/>
</dbReference>
<evidence type="ECO:0000256" key="3">
    <source>
        <dbReference type="ARBA" id="ARBA00023163"/>
    </source>
</evidence>
<dbReference type="AlphaFoldDB" id="A0A0H3N3G2"/>
<dbReference type="SUPFAM" id="SSF51206">
    <property type="entry name" value="cAMP-binding domain-like"/>
    <property type="match status" value="1"/>
</dbReference>